<reference evidence="2 3" key="1">
    <citation type="journal article" date="2011" name="Proc. Natl. Acad. Sci. U.S.A.">
        <title>Evolutionary erosion of yeast sex chromosomes by mating-type switching accidents.</title>
        <authorList>
            <person name="Gordon J.L."/>
            <person name="Armisen D."/>
            <person name="Proux-Wera E."/>
            <person name="Oheigeartaigh S.S."/>
            <person name="Byrne K.P."/>
            <person name="Wolfe K.H."/>
        </authorList>
    </citation>
    <scope>NUCLEOTIDE SEQUENCE [LARGE SCALE GENOMIC DNA]</scope>
    <source>
        <strain evidence="3">ATCC 22294 / BCRC 22015 / CBS 2517 / CECT 1963 / NBRC 1671 / NRRL Y-8276</strain>
    </source>
</reference>
<evidence type="ECO:0008006" key="4">
    <source>
        <dbReference type="Google" id="ProtNLM"/>
    </source>
</evidence>
<dbReference type="HOGENOM" id="CLU_028340_0_0_1"/>
<dbReference type="KEGG" id="kaf:KAFR_0C05290"/>
<dbReference type="Proteomes" id="UP000005220">
    <property type="component" value="Chromosome 3"/>
</dbReference>
<evidence type="ECO:0000256" key="1">
    <source>
        <dbReference type="SAM" id="Phobius"/>
    </source>
</evidence>
<dbReference type="FunCoup" id="H2AT20">
    <property type="interactions" value="287"/>
</dbReference>
<organism evidence="2 3">
    <name type="scientific">Kazachstania africana (strain ATCC 22294 / BCRC 22015 / CBS 2517 / CECT 1963 / NBRC 1671 / NRRL Y-8276)</name>
    <name type="common">Yeast</name>
    <name type="synonym">Kluyveromyces africanus</name>
    <dbReference type="NCBI Taxonomy" id="1071382"/>
    <lineage>
        <taxon>Eukaryota</taxon>
        <taxon>Fungi</taxon>
        <taxon>Dikarya</taxon>
        <taxon>Ascomycota</taxon>
        <taxon>Saccharomycotina</taxon>
        <taxon>Saccharomycetes</taxon>
        <taxon>Saccharomycetales</taxon>
        <taxon>Saccharomycetaceae</taxon>
        <taxon>Kazachstania</taxon>
    </lineage>
</organism>
<dbReference type="EMBL" id="HE650823">
    <property type="protein sequence ID" value="CCF57520.1"/>
    <property type="molecule type" value="Genomic_DNA"/>
</dbReference>
<dbReference type="STRING" id="1071382.H2AT20"/>
<sequence length="565" mass="64251">MGRISEFFGNPGVRPDLHHRAPIHGASSTIKCEDPSDLLREEDEEEKDLKEQLYQVNSLSDVSTTAELTMVNLEADGTVFTDRGFTGLDRGWTDKILDKFVSWAGTQFVFLIMWAILIIWIIVGAVYGGPDVWQVVMQDGQSIQSYIWDTLLMRQQLNSSHDQVLVCCQLRSRISTFKRFMGRRIAQLKSHESGNNEIDETKQFDHTNVINKIDLDTNVIKGNLPVENWYDKLSSTASNLTGSVPTMVIFWLGVIVWIICGVIPKNAGNSPPYTGRTSGSNPELARFSDTWQMYINTAVAVSLLICTSFLQNIRARHDKYISKFLLATFEIDEKIETKLREHFHDFETSNPVVTIYSNKRSWGEKIIDWYADIIGTGVGVVIAIAAFVVWLCIGSTLHWDDNWWLIIGTYTGLVGFLDGFVIRQVYFRIIAHEEYNYKLVAEKDMELFEILGLTCPEEFNGEPAKPLKLSLSYKLSSWVNHLCSTQWSVLASIIIILGLIIAASALLWSTTAQLFVNSPTMIIEEFFLIVLLQAHNWADQQRRVEVSALLVRRHILLSYVNELFD</sequence>
<dbReference type="GO" id="GO:0006829">
    <property type="term" value="P:zinc ion transport"/>
    <property type="evidence" value="ECO:0007669"/>
    <property type="project" value="EnsemblFungi"/>
</dbReference>
<keyword evidence="1" id="KW-1133">Transmembrane helix</keyword>
<feature type="transmembrane region" description="Helical" evidence="1">
    <location>
        <begin position="487"/>
        <end position="508"/>
    </location>
</feature>
<dbReference type="RefSeq" id="XP_003956655.1">
    <property type="nucleotide sequence ID" value="XM_003956606.1"/>
</dbReference>
<name>H2AT20_KAZAF</name>
<dbReference type="GO" id="GO:0015677">
    <property type="term" value="P:copper ion import"/>
    <property type="evidence" value="ECO:0007669"/>
    <property type="project" value="EnsemblFungi"/>
</dbReference>
<evidence type="ECO:0000313" key="2">
    <source>
        <dbReference type="EMBL" id="CCF57520.1"/>
    </source>
</evidence>
<dbReference type="AlphaFoldDB" id="H2AT20"/>
<feature type="transmembrane region" description="Helical" evidence="1">
    <location>
        <begin position="403"/>
        <end position="422"/>
    </location>
</feature>
<evidence type="ECO:0000313" key="3">
    <source>
        <dbReference type="Proteomes" id="UP000005220"/>
    </source>
</evidence>
<keyword evidence="1" id="KW-0472">Membrane</keyword>
<dbReference type="GO" id="GO:0005886">
    <property type="term" value="C:plasma membrane"/>
    <property type="evidence" value="ECO:0007669"/>
    <property type="project" value="EnsemblFungi"/>
</dbReference>
<dbReference type="OrthoDB" id="2224262at2759"/>
<feature type="transmembrane region" description="Helical" evidence="1">
    <location>
        <begin position="108"/>
        <end position="128"/>
    </location>
</feature>
<gene>
    <name evidence="2" type="primary">KAFR0C05290</name>
    <name evidence="2" type="ORF">KAFR_0C05290</name>
</gene>
<keyword evidence="3" id="KW-1185">Reference proteome</keyword>
<feature type="transmembrane region" description="Helical" evidence="1">
    <location>
        <begin position="291"/>
        <end position="310"/>
    </location>
</feature>
<feature type="transmembrane region" description="Helical" evidence="1">
    <location>
        <begin position="369"/>
        <end position="391"/>
    </location>
</feature>
<dbReference type="GeneID" id="13885438"/>
<keyword evidence="1" id="KW-0812">Transmembrane</keyword>
<accession>H2AT20</accession>
<feature type="transmembrane region" description="Helical" evidence="1">
    <location>
        <begin position="244"/>
        <end position="264"/>
    </location>
</feature>
<proteinExistence type="predicted"/>
<dbReference type="eggNOG" id="ENOG502QRCK">
    <property type="taxonomic scope" value="Eukaryota"/>
</dbReference>
<dbReference type="InterPro" id="IPR007251">
    <property type="entry name" value="Iron_permease_Fet4"/>
</dbReference>
<dbReference type="Pfam" id="PF04120">
    <property type="entry name" value="Iron_permease"/>
    <property type="match status" value="2"/>
</dbReference>
<dbReference type="InParanoid" id="H2AT20"/>
<dbReference type="GO" id="GO:0005375">
    <property type="term" value="F:copper ion transmembrane transporter activity"/>
    <property type="evidence" value="ECO:0007669"/>
    <property type="project" value="EnsemblFungi"/>
</dbReference>
<dbReference type="GO" id="GO:0005381">
    <property type="term" value="F:iron ion transmembrane transporter activity"/>
    <property type="evidence" value="ECO:0007669"/>
    <property type="project" value="EnsemblFungi"/>
</dbReference>
<protein>
    <recommendedName>
        <fullName evidence="4">Low-affinity Fe(2+) transport protein</fullName>
    </recommendedName>
</protein>